<keyword evidence="8" id="KW-1185">Reference proteome</keyword>
<dbReference type="InterPro" id="IPR050615">
    <property type="entry name" value="ATP-dep_DNA_Helicase"/>
</dbReference>
<dbReference type="InterPro" id="IPR006935">
    <property type="entry name" value="Helicase/UvrB_N"/>
</dbReference>
<dbReference type="SUPFAM" id="SSF52540">
    <property type="entry name" value="P-loop containing nucleoside triphosphate hydrolases"/>
    <property type="match status" value="1"/>
</dbReference>
<evidence type="ECO:0000256" key="4">
    <source>
        <dbReference type="ARBA" id="ARBA00022840"/>
    </source>
</evidence>
<dbReference type="Pfam" id="PF00271">
    <property type="entry name" value="Helicase_C"/>
    <property type="match status" value="1"/>
</dbReference>
<dbReference type="Gene3D" id="3.40.1170.30">
    <property type="match status" value="1"/>
</dbReference>
<dbReference type="CDD" id="cd17926">
    <property type="entry name" value="DEXHc_RE"/>
    <property type="match status" value="1"/>
</dbReference>
<dbReference type="Gene3D" id="3.40.50.300">
    <property type="entry name" value="P-loop containing nucleotide triphosphate hydrolases"/>
    <property type="match status" value="2"/>
</dbReference>
<dbReference type="SMART" id="SM00490">
    <property type="entry name" value="HELICc"/>
    <property type="match status" value="1"/>
</dbReference>
<proteinExistence type="predicted"/>
<dbReference type="GO" id="GO:0004386">
    <property type="term" value="F:helicase activity"/>
    <property type="evidence" value="ECO:0007669"/>
    <property type="project" value="UniProtKB-KW"/>
</dbReference>
<evidence type="ECO:0000259" key="6">
    <source>
        <dbReference type="PROSITE" id="PS51194"/>
    </source>
</evidence>
<evidence type="ECO:0000313" key="8">
    <source>
        <dbReference type="Proteomes" id="UP001374803"/>
    </source>
</evidence>
<dbReference type="RefSeq" id="WP_394831618.1">
    <property type="nucleotide sequence ID" value="NZ_CP089929.1"/>
</dbReference>
<evidence type="ECO:0000256" key="2">
    <source>
        <dbReference type="ARBA" id="ARBA00022801"/>
    </source>
</evidence>
<keyword evidence="1" id="KW-0547">Nucleotide-binding</keyword>
<dbReference type="PANTHER" id="PTHR11274">
    <property type="entry name" value="RAD25/XP-B DNA REPAIR HELICASE"/>
    <property type="match status" value="1"/>
</dbReference>
<organism evidence="7 8">
    <name type="scientific">Pendulispora rubella</name>
    <dbReference type="NCBI Taxonomy" id="2741070"/>
    <lineage>
        <taxon>Bacteria</taxon>
        <taxon>Pseudomonadati</taxon>
        <taxon>Myxococcota</taxon>
        <taxon>Myxococcia</taxon>
        <taxon>Myxococcales</taxon>
        <taxon>Sorangiineae</taxon>
        <taxon>Pendulisporaceae</taxon>
        <taxon>Pendulispora</taxon>
    </lineage>
</organism>
<feature type="domain" description="Helicase ATP-binding" evidence="5">
    <location>
        <begin position="85"/>
        <end position="210"/>
    </location>
</feature>
<accession>A0ABZ2KWR0</accession>
<dbReference type="PANTHER" id="PTHR11274:SF0">
    <property type="entry name" value="GENERAL TRANSCRIPTION AND DNA REPAIR FACTOR IIH HELICASE SUBUNIT XPB"/>
    <property type="match status" value="1"/>
</dbReference>
<keyword evidence="4" id="KW-0067">ATP-binding</keyword>
<protein>
    <submittedName>
        <fullName evidence="7">DEAD/DEAH box helicase family protein</fullName>
    </submittedName>
</protein>
<gene>
    <name evidence="7" type="ORF">LVJ94_34405</name>
</gene>
<dbReference type="PROSITE" id="PS51194">
    <property type="entry name" value="HELICASE_CTER"/>
    <property type="match status" value="1"/>
</dbReference>
<dbReference type="EMBL" id="CP089983">
    <property type="protein sequence ID" value="WXB01996.1"/>
    <property type="molecule type" value="Genomic_DNA"/>
</dbReference>
<evidence type="ECO:0000313" key="7">
    <source>
        <dbReference type="EMBL" id="WXB01996.1"/>
    </source>
</evidence>
<dbReference type="InterPro" id="IPR001650">
    <property type="entry name" value="Helicase_C-like"/>
</dbReference>
<evidence type="ECO:0000256" key="3">
    <source>
        <dbReference type="ARBA" id="ARBA00022806"/>
    </source>
</evidence>
<evidence type="ECO:0000259" key="5">
    <source>
        <dbReference type="PROSITE" id="PS51192"/>
    </source>
</evidence>
<dbReference type="Proteomes" id="UP001374803">
    <property type="component" value="Chromosome"/>
</dbReference>
<dbReference type="InterPro" id="IPR040699">
    <property type="entry name" value="XPB_DRD"/>
</dbReference>
<keyword evidence="2" id="KW-0378">Hydrolase</keyword>
<name>A0ABZ2KWR0_9BACT</name>
<dbReference type="Pfam" id="PF18458">
    <property type="entry name" value="XPB_DRD"/>
    <property type="match status" value="1"/>
</dbReference>
<keyword evidence="3 7" id="KW-0347">Helicase</keyword>
<dbReference type="InterPro" id="IPR014001">
    <property type="entry name" value="Helicase_ATP-bd"/>
</dbReference>
<feature type="domain" description="Helicase C-terminal" evidence="6">
    <location>
        <begin position="321"/>
        <end position="458"/>
    </location>
</feature>
<evidence type="ECO:0000256" key="1">
    <source>
        <dbReference type="ARBA" id="ARBA00022741"/>
    </source>
</evidence>
<reference evidence="7" key="1">
    <citation type="submission" date="2021-12" db="EMBL/GenBank/DDBJ databases">
        <title>Discovery of the Pendulisporaceae a myxobacterial family with distinct sporulation behavior and unique specialized metabolism.</title>
        <authorList>
            <person name="Garcia R."/>
            <person name="Popoff A."/>
            <person name="Bader C.D."/>
            <person name="Loehr J."/>
            <person name="Walesch S."/>
            <person name="Walt C."/>
            <person name="Boldt J."/>
            <person name="Bunk B."/>
            <person name="Haeckl F.J.F.P.J."/>
            <person name="Gunesch A.P."/>
            <person name="Birkelbach J."/>
            <person name="Nuebel U."/>
            <person name="Pietschmann T."/>
            <person name="Bach T."/>
            <person name="Mueller R."/>
        </authorList>
    </citation>
    <scope>NUCLEOTIDE SEQUENCE</scope>
    <source>
        <strain evidence="7">MSr11367</strain>
    </source>
</reference>
<dbReference type="PROSITE" id="PS51192">
    <property type="entry name" value="HELICASE_ATP_BIND_1"/>
    <property type="match status" value="1"/>
</dbReference>
<dbReference type="InterPro" id="IPR027417">
    <property type="entry name" value="P-loop_NTPase"/>
</dbReference>
<dbReference type="Pfam" id="PF04851">
    <property type="entry name" value="ResIII"/>
    <property type="match status" value="1"/>
</dbReference>
<sequence>MDILRIDFDRGTVRLRGAPAAGMPGVVWDERVQGFRCAAYRYWDIVALAAESQLVLDDRVGPQSDLPVSPWRTPELRPYQQDALRAFHAFGSRGVVSLPTGSGKTLVAIAALACAGVSSLVLCPTRALVEQWVQQLRSFYDGPVGVVSDGIFRVTPVSVMTFESAYRRLDMLGDRFRALVVDEVHHFAGGIRAEALEMCIAPIRLGLTATGPELGSPGDACLRALVGPTVCEVSIRALLGTHLADLELIRLHVHLDAEEASEYARLYRPFAEMRRCLARADPDLDWSGLVRAMARSEEGRKVFADYRRAVALATFPRAKKDLCAILLTRHRDDKKLVFTASVDDAYAISFEHLVPLLTAETQRKERDEILERFRNGRYRTLVSARVLNEGIDVPDARVGIVLGGRLGRREHIQRIGRVLRPAPGKRALIYELVTAGTIDDRRARARRRHDAAGAAAGL</sequence>
<dbReference type="SMART" id="SM00487">
    <property type="entry name" value="DEXDc"/>
    <property type="match status" value="1"/>
</dbReference>